<gene>
    <name evidence="1" type="ORF">SAMN05444484_105217</name>
</gene>
<reference evidence="2" key="1">
    <citation type="submission" date="2016-11" db="EMBL/GenBank/DDBJ databases">
        <authorList>
            <person name="Varghese N."/>
            <person name="Submissions S."/>
        </authorList>
    </citation>
    <scope>NUCLEOTIDE SEQUENCE [LARGE SCALE GENOMIC DNA]</scope>
    <source>
        <strain evidence="2">DSM 24724</strain>
    </source>
</reference>
<evidence type="ECO:0000313" key="1">
    <source>
        <dbReference type="EMBL" id="SHM34376.1"/>
    </source>
</evidence>
<dbReference type="STRING" id="946677.SAMN05444484_105217"/>
<keyword evidence="2" id="KW-1185">Reference proteome</keyword>
<dbReference type="RefSeq" id="WP_068842794.1">
    <property type="nucleotide sequence ID" value="NZ_FRBT01000005.1"/>
</dbReference>
<protein>
    <submittedName>
        <fullName evidence="1">Uncharacterized protein</fullName>
    </submittedName>
</protein>
<dbReference type="Proteomes" id="UP000184028">
    <property type="component" value="Unassembled WGS sequence"/>
</dbReference>
<proteinExistence type="predicted"/>
<dbReference type="EMBL" id="FRBT01000005">
    <property type="protein sequence ID" value="SHM34376.1"/>
    <property type="molecule type" value="Genomic_DNA"/>
</dbReference>
<accession>A0A1M7I0Q7</accession>
<sequence length="136" mass="16235">MANTFYSYSAYILPSSNAEITVLKGYLDSFYHKPDNIDEPKIVLNDNQITITFNDEYNFYIYLSQEKHINDEAVEIADDLETDWNENFYDKEKLKTSIKRFEVWGDPDFDMDYFNDSLFIIDQIEKFSDILIFQNQ</sequence>
<dbReference type="AlphaFoldDB" id="A0A1M7I0Q7"/>
<evidence type="ECO:0000313" key="2">
    <source>
        <dbReference type="Proteomes" id="UP000184028"/>
    </source>
</evidence>
<dbReference type="OrthoDB" id="987125at2"/>
<organism evidence="1 2">
    <name type="scientific">Flavobacterium chilense</name>
    <dbReference type="NCBI Taxonomy" id="946677"/>
    <lineage>
        <taxon>Bacteria</taxon>
        <taxon>Pseudomonadati</taxon>
        <taxon>Bacteroidota</taxon>
        <taxon>Flavobacteriia</taxon>
        <taxon>Flavobacteriales</taxon>
        <taxon>Flavobacteriaceae</taxon>
        <taxon>Flavobacterium</taxon>
    </lineage>
</organism>
<name>A0A1M7I0Q7_9FLAO</name>